<keyword evidence="3" id="KW-1185">Reference proteome</keyword>
<dbReference type="Proteomes" id="UP000444318">
    <property type="component" value="Unassembled WGS sequence"/>
</dbReference>
<dbReference type="RefSeq" id="WP_152809955.1">
    <property type="nucleotide sequence ID" value="NZ_WHUF01000013.1"/>
</dbReference>
<accession>A0A843SNV3</accession>
<feature type="compositionally biased region" description="Basic residues" evidence="1">
    <location>
        <begin position="168"/>
        <end position="178"/>
    </location>
</feature>
<feature type="region of interest" description="Disordered" evidence="1">
    <location>
        <begin position="150"/>
        <end position="178"/>
    </location>
</feature>
<name>A0A843SNV3_9BURK</name>
<dbReference type="EMBL" id="WHUF01000013">
    <property type="protein sequence ID" value="MQA23741.1"/>
    <property type="molecule type" value="Genomic_DNA"/>
</dbReference>
<evidence type="ECO:0000256" key="1">
    <source>
        <dbReference type="SAM" id="MobiDB-lite"/>
    </source>
</evidence>
<comment type="caution">
    <text evidence="2">The sequence shown here is derived from an EMBL/GenBank/DDBJ whole genome shotgun (WGS) entry which is preliminary data.</text>
</comment>
<gene>
    <name evidence="2" type="ORF">GEV01_29910</name>
</gene>
<dbReference type="AlphaFoldDB" id="A0A843SNV3"/>
<sequence length="178" mass="20398">MKLVHAPDYSIRVITESTSDAEPMCEVIIAGAATGKVLQGAVFEAGLRWNEYTLLFITNDVPFEDTLNIYLLDQHLNIADYARMYFMYSTGIFSDLDLTEADTVRFRFLGEMTWKLKLFPEKRFAIPIFSAPLGVHRPFTFSQRFQLSAHPLPKHSKPQDHQTIPSRRATRMRVTPKG</sequence>
<protein>
    <submittedName>
        <fullName evidence="2">Uncharacterized protein</fullName>
    </submittedName>
</protein>
<evidence type="ECO:0000313" key="2">
    <source>
        <dbReference type="EMBL" id="MQA23741.1"/>
    </source>
</evidence>
<reference evidence="2 3" key="1">
    <citation type="submission" date="2019-10" db="EMBL/GenBank/DDBJ databases">
        <title>Two novel species isolated from a subtropical stream in China.</title>
        <authorList>
            <person name="Lu H."/>
        </authorList>
    </citation>
    <scope>NUCLEOTIDE SEQUENCE [LARGE SCALE GENOMIC DNA]</scope>
    <source>
        <strain evidence="2 3">FT103W</strain>
    </source>
</reference>
<organism evidence="2 3">
    <name type="scientific">Rugamonas rivuli</name>
    <dbReference type="NCBI Taxonomy" id="2743358"/>
    <lineage>
        <taxon>Bacteria</taxon>
        <taxon>Pseudomonadati</taxon>
        <taxon>Pseudomonadota</taxon>
        <taxon>Betaproteobacteria</taxon>
        <taxon>Burkholderiales</taxon>
        <taxon>Oxalobacteraceae</taxon>
        <taxon>Telluria group</taxon>
        <taxon>Rugamonas</taxon>
    </lineage>
</organism>
<proteinExistence type="predicted"/>
<evidence type="ECO:0000313" key="3">
    <source>
        <dbReference type="Proteomes" id="UP000444318"/>
    </source>
</evidence>